<comment type="caution">
    <text evidence="1">The sequence shown here is derived from an EMBL/GenBank/DDBJ whole genome shotgun (WGS) entry which is preliminary data.</text>
</comment>
<evidence type="ECO:0000313" key="1">
    <source>
        <dbReference type="EMBL" id="OBS59080.1"/>
    </source>
</evidence>
<reference evidence="1 2" key="1">
    <citation type="submission" date="2016-06" db="EMBL/GenBank/DDBJ databases">
        <title>The Draft Genome Sequence and Annotation of the Desert Woodrat Neotoma lepida.</title>
        <authorList>
            <person name="Campbell M."/>
            <person name="Oakeson K.F."/>
            <person name="Yandell M."/>
            <person name="Halpert J.R."/>
            <person name="Dearing D."/>
        </authorList>
    </citation>
    <scope>NUCLEOTIDE SEQUENCE [LARGE SCALE GENOMIC DNA]</scope>
    <source>
        <strain evidence="1">417</strain>
        <tissue evidence="1">Liver</tissue>
    </source>
</reference>
<dbReference type="PANTHER" id="PTHR46540:SF1">
    <property type="entry name" value="TETRATRICOPEPTIDE REPEAT PROTEIN 12"/>
    <property type="match status" value="1"/>
</dbReference>
<dbReference type="GO" id="GO:0007288">
    <property type="term" value="P:sperm axoneme assembly"/>
    <property type="evidence" value="ECO:0007669"/>
    <property type="project" value="TreeGrafter"/>
</dbReference>
<proteinExistence type="predicted"/>
<dbReference type="InterPro" id="IPR011989">
    <property type="entry name" value="ARM-like"/>
</dbReference>
<dbReference type="GO" id="GO:0005737">
    <property type="term" value="C:cytoplasm"/>
    <property type="evidence" value="ECO:0007669"/>
    <property type="project" value="TreeGrafter"/>
</dbReference>
<dbReference type="EMBL" id="LZPO01108889">
    <property type="protein sequence ID" value="OBS59080.1"/>
    <property type="molecule type" value="Genomic_DNA"/>
</dbReference>
<feature type="non-terminal residue" evidence="1">
    <location>
        <position position="1"/>
    </location>
</feature>
<dbReference type="InterPro" id="IPR043195">
    <property type="entry name" value="TTC12"/>
</dbReference>
<protein>
    <submittedName>
        <fullName evidence="1">Uncharacterized protein</fullName>
    </submittedName>
</protein>
<dbReference type="InterPro" id="IPR016024">
    <property type="entry name" value="ARM-type_fold"/>
</dbReference>
<keyword evidence="2" id="KW-1185">Reference proteome</keyword>
<name>A0A1A6FZT9_NEOLE</name>
<organism evidence="1 2">
    <name type="scientific">Neotoma lepida</name>
    <name type="common">Desert woodrat</name>
    <dbReference type="NCBI Taxonomy" id="56216"/>
    <lineage>
        <taxon>Eukaryota</taxon>
        <taxon>Metazoa</taxon>
        <taxon>Chordata</taxon>
        <taxon>Craniata</taxon>
        <taxon>Vertebrata</taxon>
        <taxon>Euteleostomi</taxon>
        <taxon>Mammalia</taxon>
        <taxon>Eutheria</taxon>
        <taxon>Euarchontoglires</taxon>
        <taxon>Glires</taxon>
        <taxon>Rodentia</taxon>
        <taxon>Myomorpha</taxon>
        <taxon>Muroidea</taxon>
        <taxon>Cricetidae</taxon>
        <taxon>Neotominae</taxon>
        <taxon>Neotoma</taxon>
    </lineage>
</organism>
<dbReference type="STRING" id="56216.A0A1A6FZT9"/>
<evidence type="ECO:0000313" key="2">
    <source>
        <dbReference type="Proteomes" id="UP000092124"/>
    </source>
</evidence>
<feature type="non-terminal residue" evidence="1">
    <location>
        <position position="252"/>
    </location>
</feature>
<dbReference type="GO" id="GO:0005813">
    <property type="term" value="C:centrosome"/>
    <property type="evidence" value="ECO:0007669"/>
    <property type="project" value="TreeGrafter"/>
</dbReference>
<sequence length="252" mass="27302">LCEALLSYLDFSDKKADTAIGLLTDLTLEERFQVWFRDNLLGVLPALTGVLTWAMEMSQKCMSLLNSQDGGILTRAAGVLSRTLSSSITIVEEALRAGVVKKMIKFLRVGGQTASRYAIKTLAVCTNSYHPAREEVMRLDKKFNIFITLLDSEDEILVGNAALCLGNCMEVPSAASSLLKTDIVQVLLKLAGGDSQKTAVQLNAGIALGKLCTAEPRLALLFRISRVPGQGEYLKSRKQRLVGPPTQLAATV</sequence>
<dbReference type="GO" id="GO:0070286">
    <property type="term" value="P:axonemal dynein complex assembly"/>
    <property type="evidence" value="ECO:0007669"/>
    <property type="project" value="TreeGrafter"/>
</dbReference>
<dbReference type="OrthoDB" id="629492at2759"/>
<dbReference type="PANTHER" id="PTHR46540">
    <property type="entry name" value="TETRATRICOPEPTIDE REPEAT PROTEIN 12"/>
    <property type="match status" value="1"/>
</dbReference>
<dbReference type="Proteomes" id="UP000092124">
    <property type="component" value="Unassembled WGS sequence"/>
</dbReference>
<dbReference type="SUPFAM" id="SSF48371">
    <property type="entry name" value="ARM repeat"/>
    <property type="match status" value="1"/>
</dbReference>
<accession>A0A1A6FZT9</accession>
<dbReference type="AlphaFoldDB" id="A0A1A6FZT9"/>
<dbReference type="Gene3D" id="1.25.10.10">
    <property type="entry name" value="Leucine-rich Repeat Variant"/>
    <property type="match status" value="1"/>
</dbReference>
<gene>
    <name evidence="1" type="ORF">A6R68_09795</name>
</gene>